<evidence type="ECO:0000259" key="7">
    <source>
        <dbReference type="Pfam" id="PF00350"/>
    </source>
</evidence>
<dbReference type="SUPFAM" id="SSF52540">
    <property type="entry name" value="P-loop containing nucleoside triphosphate hydrolases"/>
    <property type="match status" value="1"/>
</dbReference>
<name>A0ABR6WZ25_9BURK</name>
<gene>
    <name evidence="8" type="ORF">H8K52_00395</name>
</gene>
<accession>A0ABR6WZ25</accession>
<dbReference type="EMBL" id="JACOFW010000001">
    <property type="protein sequence ID" value="MBC3805800.1"/>
    <property type="molecule type" value="Genomic_DNA"/>
</dbReference>
<evidence type="ECO:0000256" key="6">
    <source>
        <dbReference type="SAM" id="Coils"/>
    </source>
</evidence>
<evidence type="ECO:0000256" key="4">
    <source>
        <dbReference type="ARBA" id="ARBA00023134"/>
    </source>
</evidence>
<reference evidence="8 9" key="1">
    <citation type="submission" date="2020-08" db="EMBL/GenBank/DDBJ databases">
        <title>Novel species isolated from subtropical streams in China.</title>
        <authorList>
            <person name="Lu H."/>
        </authorList>
    </citation>
    <scope>NUCLEOTIDE SEQUENCE [LARGE SCALE GENOMIC DNA]</scope>
    <source>
        <strain evidence="8 9">KACC 16656</strain>
    </source>
</reference>
<keyword evidence="4" id="KW-0342">GTP-binding</keyword>
<evidence type="ECO:0000256" key="5">
    <source>
        <dbReference type="ARBA" id="ARBA00023136"/>
    </source>
</evidence>
<comment type="subcellular location">
    <subcellularLocation>
        <location evidence="1">Membrane</location>
    </subcellularLocation>
</comment>
<evidence type="ECO:0000256" key="2">
    <source>
        <dbReference type="ARBA" id="ARBA00022741"/>
    </source>
</evidence>
<sequence>MLSTQTKLINYIKSVQQEIKASATEIAHPSIDKICADVSSQTETQIEVISETKLLVPVIGAFSAGKSSLLNAFMERSHLPVAITPETALATELHYSKEEVIEACGIDNRIHKFQLQEFAQITARAQEFQYLRAYINSPSLQSIQPLILVDMPGFDSPLDAHNQAINFFLSRGTHFVFLTSVEEGGLHRHALRQMREILDLSRRFSVCLSKSDLKPESQVNEIVAHIEDQITNEFGSNFGVITLNQYNAQQQLSKLVEDIDPEFVTANLHIPHLKKAYYETNAALVAIANSLGKSKQEINEKLEAIKNDLNNLEDERKRQLQEISGPDANDLALPVMNALKAALQNSTSELVEAAMRNPRDLELELNELVRSTMNREVLLATEAFSTNTVQRFEKFAQDHLKVDFQIPTDVIQIGLDAIKSPLLGAIAKQLGGKASKKMATVAMRTIGVGVSIANPIVGIVTALLPDLVESLFGTIKTNRQREAIKMSLQSDLFAQVISQMKIKVTEHMSQVAQSVVETISHEFSQRLENERSIYELQENQHQEELAVLEAKTQRIKKTNVNLLKLASGVIIDSAI</sequence>
<feature type="domain" description="Dynamin N-terminal" evidence="7">
    <location>
        <begin position="58"/>
        <end position="206"/>
    </location>
</feature>
<dbReference type="InterPro" id="IPR045063">
    <property type="entry name" value="Dynamin_N"/>
</dbReference>
<keyword evidence="2" id="KW-0547">Nucleotide-binding</keyword>
<evidence type="ECO:0000256" key="3">
    <source>
        <dbReference type="ARBA" id="ARBA00022801"/>
    </source>
</evidence>
<dbReference type="RefSeq" id="WP_186920540.1">
    <property type="nucleotide sequence ID" value="NZ_JACOFW010000001.1"/>
</dbReference>
<keyword evidence="3" id="KW-0378">Hydrolase</keyword>
<comment type="caution">
    <text evidence="8">The sequence shown here is derived from an EMBL/GenBank/DDBJ whole genome shotgun (WGS) entry which is preliminary data.</text>
</comment>
<organism evidence="8 9">
    <name type="scientific">Undibacterium seohonense</name>
    <dbReference type="NCBI Taxonomy" id="1344950"/>
    <lineage>
        <taxon>Bacteria</taxon>
        <taxon>Pseudomonadati</taxon>
        <taxon>Pseudomonadota</taxon>
        <taxon>Betaproteobacteria</taxon>
        <taxon>Burkholderiales</taxon>
        <taxon>Oxalobacteraceae</taxon>
        <taxon>Undibacterium</taxon>
    </lineage>
</organism>
<proteinExistence type="predicted"/>
<evidence type="ECO:0000313" key="9">
    <source>
        <dbReference type="Proteomes" id="UP000648257"/>
    </source>
</evidence>
<feature type="coiled-coil region" evidence="6">
    <location>
        <begin position="288"/>
        <end position="322"/>
    </location>
</feature>
<feature type="coiled-coil region" evidence="6">
    <location>
        <begin position="524"/>
        <end position="558"/>
    </location>
</feature>
<dbReference type="PANTHER" id="PTHR10465">
    <property type="entry name" value="TRANSMEMBRANE GTPASE FZO1"/>
    <property type="match status" value="1"/>
</dbReference>
<keyword evidence="5" id="KW-0472">Membrane</keyword>
<protein>
    <submittedName>
        <fullName evidence="8">Dynamin family protein</fullName>
    </submittedName>
</protein>
<keyword evidence="6" id="KW-0175">Coiled coil</keyword>
<dbReference type="InterPro" id="IPR027094">
    <property type="entry name" value="Mitofusin_fam"/>
</dbReference>
<evidence type="ECO:0000313" key="8">
    <source>
        <dbReference type="EMBL" id="MBC3805800.1"/>
    </source>
</evidence>
<dbReference type="Gene3D" id="3.40.50.300">
    <property type="entry name" value="P-loop containing nucleotide triphosphate hydrolases"/>
    <property type="match status" value="1"/>
</dbReference>
<dbReference type="Pfam" id="PF00350">
    <property type="entry name" value="Dynamin_N"/>
    <property type="match status" value="1"/>
</dbReference>
<keyword evidence="9" id="KW-1185">Reference proteome</keyword>
<dbReference type="PANTHER" id="PTHR10465:SF0">
    <property type="entry name" value="SARCALUMENIN"/>
    <property type="match status" value="1"/>
</dbReference>
<dbReference type="Proteomes" id="UP000648257">
    <property type="component" value="Unassembled WGS sequence"/>
</dbReference>
<evidence type="ECO:0000256" key="1">
    <source>
        <dbReference type="ARBA" id="ARBA00004370"/>
    </source>
</evidence>
<dbReference type="InterPro" id="IPR027417">
    <property type="entry name" value="P-loop_NTPase"/>
</dbReference>